<comment type="similarity">
    <text evidence="1 4">Belongs to the D-isomer specific 2-hydroxyacid dehydrogenase family.</text>
</comment>
<name>A0A9D1HI01_9FIRM</name>
<dbReference type="Gene3D" id="3.40.50.720">
    <property type="entry name" value="NAD(P)-binding Rossmann-like Domain"/>
    <property type="match status" value="2"/>
</dbReference>
<dbReference type="GO" id="GO:0016616">
    <property type="term" value="F:oxidoreductase activity, acting on the CH-OH group of donors, NAD or NADP as acceptor"/>
    <property type="evidence" value="ECO:0007669"/>
    <property type="project" value="InterPro"/>
</dbReference>
<dbReference type="AlphaFoldDB" id="A0A9D1HI01"/>
<dbReference type="EMBL" id="DVLT01000035">
    <property type="protein sequence ID" value="HIU02547.1"/>
    <property type="molecule type" value="Genomic_DNA"/>
</dbReference>
<evidence type="ECO:0000259" key="6">
    <source>
        <dbReference type="Pfam" id="PF02826"/>
    </source>
</evidence>
<evidence type="ECO:0000313" key="7">
    <source>
        <dbReference type="EMBL" id="HIU02547.1"/>
    </source>
</evidence>
<evidence type="ECO:0000256" key="2">
    <source>
        <dbReference type="ARBA" id="ARBA00023002"/>
    </source>
</evidence>
<dbReference type="GO" id="GO:0051287">
    <property type="term" value="F:NAD binding"/>
    <property type="evidence" value="ECO:0007669"/>
    <property type="project" value="InterPro"/>
</dbReference>
<dbReference type="Pfam" id="PF02826">
    <property type="entry name" value="2-Hacid_dh_C"/>
    <property type="match status" value="1"/>
</dbReference>
<organism evidence="7 8">
    <name type="scientific">Candidatus Onthocola gallistercoris</name>
    <dbReference type="NCBI Taxonomy" id="2840876"/>
    <lineage>
        <taxon>Bacteria</taxon>
        <taxon>Bacillati</taxon>
        <taxon>Bacillota</taxon>
        <taxon>Bacilli</taxon>
        <taxon>Candidatus Onthocola</taxon>
    </lineage>
</organism>
<evidence type="ECO:0000256" key="4">
    <source>
        <dbReference type="RuleBase" id="RU003719"/>
    </source>
</evidence>
<dbReference type="FunFam" id="3.40.50.720:FF:000203">
    <property type="entry name" value="D-3-phosphoglycerate dehydrogenase (SerA)"/>
    <property type="match status" value="1"/>
</dbReference>
<reference evidence="7" key="1">
    <citation type="submission" date="2020-10" db="EMBL/GenBank/DDBJ databases">
        <authorList>
            <person name="Gilroy R."/>
        </authorList>
    </citation>
    <scope>NUCLEOTIDE SEQUENCE</scope>
    <source>
        <strain evidence="7">CHK187-14744</strain>
    </source>
</reference>
<feature type="domain" description="D-isomer specific 2-hydroxyacid dehydrogenase NAD-binding" evidence="6">
    <location>
        <begin position="107"/>
        <end position="287"/>
    </location>
</feature>
<dbReference type="InterPro" id="IPR006139">
    <property type="entry name" value="D-isomer_2_OHA_DH_cat_dom"/>
</dbReference>
<evidence type="ECO:0000256" key="1">
    <source>
        <dbReference type="ARBA" id="ARBA00005854"/>
    </source>
</evidence>
<dbReference type="SUPFAM" id="SSF52283">
    <property type="entry name" value="Formate/glycerate dehydrogenase catalytic domain-like"/>
    <property type="match status" value="1"/>
</dbReference>
<dbReference type="PANTHER" id="PTHR43761">
    <property type="entry name" value="D-ISOMER SPECIFIC 2-HYDROXYACID DEHYDROGENASE FAMILY PROTEIN (AFU_ORTHOLOGUE AFUA_1G13630)"/>
    <property type="match status" value="1"/>
</dbReference>
<dbReference type="InterPro" id="IPR036291">
    <property type="entry name" value="NAD(P)-bd_dom_sf"/>
</dbReference>
<dbReference type="PANTHER" id="PTHR43761:SF1">
    <property type="entry name" value="D-ISOMER SPECIFIC 2-HYDROXYACID DEHYDROGENASE CATALYTIC DOMAIN-CONTAINING PROTEIN-RELATED"/>
    <property type="match status" value="1"/>
</dbReference>
<dbReference type="InterPro" id="IPR006140">
    <property type="entry name" value="D-isomer_DH_NAD-bd"/>
</dbReference>
<keyword evidence="2 4" id="KW-0560">Oxidoreductase</keyword>
<dbReference type="SUPFAM" id="SSF51735">
    <property type="entry name" value="NAD(P)-binding Rossmann-fold domains"/>
    <property type="match status" value="1"/>
</dbReference>
<feature type="domain" description="D-isomer specific 2-hydroxyacid dehydrogenase catalytic" evidence="5">
    <location>
        <begin position="26"/>
        <end position="318"/>
    </location>
</feature>
<accession>A0A9D1HI01</accession>
<proteinExistence type="inferred from homology"/>
<keyword evidence="3" id="KW-0520">NAD</keyword>
<comment type="caution">
    <text evidence="7">The sequence shown here is derived from an EMBL/GenBank/DDBJ whole genome shotgun (WGS) entry which is preliminary data.</text>
</comment>
<gene>
    <name evidence="7" type="ORF">IAB63_04780</name>
</gene>
<dbReference type="InterPro" id="IPR029753">
    <property type="entry name" value="D-isomer_DH_CS"/>
</dbReference>
<dbReference type="PROSITE" id="PS00670">
    <property type="entry name" value="D_2_HYDROXYACID_DH_2"/>
    <property type="match status" value="1"/>
</dbReference>
<dbReference type="CDD" id="cd12162">
    <property type="entry name" value="2-Hacid_dh_4"/>
    <property type="match status" value="1"/>
</dbReference>
<protein>
    <submittedName>
        <fullName evidence="7">D-2-hydroxyacid dehydrogenase</fullName>
    </submittedName>
</protein>
<evidence type="ECO:0000256" key="3">
    <source>
        <dbReference type="ARBA" id="ARBA00023027"/>
    </source>
</evidence>
<dbReference type="InterPro" id="IPR050418">
    <property type="entry name" value="D-iso_2-hydroxyacid_DH_PdxB"/>
</dbReference>
<evidence type="ECO:0000313" key="8">
    <source>
        <dbReference type="Proteomes" id="UP000824164"/>
    </source>
</evidence>
<reference evidence="7" key="2">
    <citation type="journal article" date="2021" name="PeerJ">
        <title>Extensive microbial diversity within the chicken gut microbiome revealed by metagenomics and culture.</title>
        <authorList>
            <person name="Gilroy R."/>
            <person name="Ravi A."/>
            <person name="Getino M."/>
            <person name="Pursley I."/>
            <person name="Horton D.L."/>
            <person name="Alikhan N.F."/>
            <person name="Baker D."/>
            <person name="Gharbi K."/>
            <person name="Hall N."/>
            <person name="Watson M."/>
            <person name="Adriaenssens E.M."/>
            <person name="Foster-Nyarko E."/>
            <person name="Jarju S."/>
            <person name="Secka A."/>
            <person name="Antonio M."/>
            <person name="Oren A."/>
            <person name="Chaudhuri R.R."/>
            <person name="La Ragione R."/>
            <person name="Hildebrand F."/>
            <person name="Pallen M.J."/>
        </authorList>
    </citation>
    <scope>NUCLEOTIDE SEQUENCE</scope>
    <source>
        <strain evidence="7">CHK187-14744</strain>
    </source>
</reference>
<dbReference type="Pfam" id="PF00389">
    <property type="entry name" value="2-Hacid_dh"/>
    <property type="match status" value="1"/>
</dbReference>
<dbReference type="Proteomes" id="UP000824164">
    <property type="component" value="Unassembled WGS sequence"/>
</dbReference>
<evidence type="ECO:0000259" key="5">
    <source>
        <dbReference type="Pfam" id="PF00389"/>
    </source>
</evidence>
<sequence length="322" mass="35145">MKIVILDGHTLNPGDLSWDGIRAFGETTIYQWTAPENTVEHIGDSDVVLTNKTELTGDVIRSCPNIRYIGCLSTGYNVVDLEAANERGILVTNIPAYSTDAVAQFTFALLLEMASRVGIHAEAVSEGQWSQCKDFCFWNKPLMELKGKTMGIIGFGAIGQAVAKLAVAFGMKVLAYRRHPDPALDTKDCQQVSLEEVYRCADILSLHCPLNEDSREMINKDSLSKMKKGVILINTGRGPLIREADLREALESGQVAMAAADVVSVEPIKETNPLLGAPNMIITPHIAWAPLETRQRLMGMAVENLQAYKDGHPIHVVNGTGS</sequence>